<organism evidence="1 2">
    <name type="scientific">Mucuna pruriens</name>
    <name type="common">Velvet bean</name>
    <name type="synonym">Dolichos pruriens</name>
    <dbReference type="NCBI Taxonomy" id="157652"/>
    <lineage>
        <taxon>Eukaryota</taxon>
        <taxon>Viridiplantae</taxon>
        <taxon>Streptophyta</taxon>
        <taxon>Embryophyta</taxon>
        <taxon>Tracheophyta</taxon>
        <taxon>Spermatophyta</taxon>
        <taxon>Magnoliopsida</taxon>
        <taxon>eudicotyledons</taxon>
        <taxon>Gunneridae</taxon>
        <taxon>Pentapetalae</taxon>
        <taxon>rosids</taxon>
        <taxon>fabids</taxon>
        <taxon>Fabales</taxon>
        <taxon>Fabaceae</taxon>
        <taxon>Papilionoideae</taxon>
        <taxon>50 kb inversion clade</taxon>
        <taxon>NPAAA clade</taxon>
        <taxon>indigoferoid/millettioid clade</taxon>
        <taxon>Phaseoleae</taxon>
        <taxon>Mucuna</taxon>
    </lineage>
</organism>
<keyword evidence="2" id="KW-1185">Reference proteome</keyword>
<dbReference type="AlphaFoldDB" id="A0A371EPG3"/>
<sequence>MTEGEYVNDYLARTLTIVNKLQLNKAKIEDVDVIEKILQSMTPKFNYVLLESLQEEEDEVKVECVDKEEVEASVALTNSLLNVITAISLDIFNKNVPPRVMMQKQ</sequence>
<feature type="non-terminal residue" evidence="1">
    <location>
        <position position="1"/>
    </location>
</feature>
<name>A0A371EPG3_MUCPR</name>
<comment type="caution">
    <text evidence="1">The sequence shown here is derived from an EMBL/GenBank/DDBJ whole genome shotgun (WGS) entry which is preliminary data.</text>
</comment>
<gene>
    <name evidence="1" type="ORF">CR513_53122</name>
</gene>
<evidence type="ECO:0000313" key="2">
    <source>
        <dbReference type="Proteomes" id="UP000257109"/>
    </source>
</evidence>
<dbReference type="Proteomes" id="UP000257109">
    <property type="component" value="Unassembled WGS sequence"/>
</dbReference>
<reference evidence="1" key="1">
    <citation type="submission" date="2018-05" db="EMBL/GenBank/DDBJ databases">
        <title>Draft genome of Mucuna pruriens seed.</title>
        <authorList>
            <person name="Nnadi N.E."/>
            <person name="Vos R."/>
            <person name="Hasami M.H."/>
            <person name="Devisetty U.K."/>
            <person name="Aguiy J.C."/>
        </authorList>
    </citation>
    <scope>NUCLEOTIDE SEQUENCE [LARGE SCALE GENOMIC DNA]</scope>
    <source>
        <strain evidence="1">JCA_2017</strain>
    </source>
</reference>
<feature type="non-terminal residue" evidence="1">
    <location>
        <position position="105"/>
    </location>
</feature>
<proteinExistence type="predicted"/>
<dbReference type="OrthoDB" id="2783063at2759"/>
<evidence type="ECO:0000313" key="1">
    <source>
        <dbReference type="EMBL" id="RDX67943.1"/>
    </source>
</evidence>
<evidence type="ECO:0008006" key="3">
    <source>
        <dbReference type="Google" id="ProtNLM"/>
    </source>
</evidence>
<dbReference type="EMBL" id="QJKJ01012763">
    <property type="protein sequence ID" value="RDX67943.1"/>
    <property type="molecule type" value="Genomic_DNA"/>
</dbReference>
<accession>A0A371EPG3</accession>
<protein>
    <recommendedName>
        <fullName evidence="3">Retrovirus-related Pol polyprotein from transposon TNT 1-94</fullName>
    </recommendedName>
</protein>
<dbReference type="Pfam" id="PF14223">
    <property type="entry name" value="Retrotran_gag_2"/>
    <property type="match status" value="1"/>
</dbReference>